<proteinExistence type="predicted"/>
<accession>A0A448X8B2</accession>
<evidence type="ECO:0000313" key="2">
    <source>
        <dbReference type="Proteomes" id="UP000784294"/>
    </source>
</evidence>
<dbReference type="OrthoDB" id="331948at2759"/>
<evidence type="ECO:0008006" key="3">
    <source>
        <dbReference type="Google" id="ProtNLM"/>
    </source>
</evidence>
<dbReference type="Proteomes" id="UP000784294">
    <property type="component" value="Unassembled WGS sequence"/>
</dbReference>
<protein>
    <recommendedName>
        <fullName evidence="3">SH3 domain-containing protein</fullName>
    </recommendedName>
</protein>
<keyword evidence="2" id="KW-1185">Reference proteome</keyword>
<gene>
    <name evidence="1" type="ORF">PXEA_LOCUS23979</name>
</gene>
<organism evidence="1 2">
    <name type="scientific">Protopolystoma xenopodis</name>
    <dbReference type="NCBI Taxonomy" id="117903"/>
    <lineage>
        <taxon>Eukaryota</taxon>
        <taxon>Metazoa</taxon>
        <taxon>Spiralia</taxon>
        <taxon>Lophotrochozoa</taxon>
        <taxon>Platyhelminthes</taxon>
        <taxon>Monogenea</taxon>
        <taxon>Polyopisthocotylea</taxon>
        <taxon>Polystomatidea</taxon>
        <taxon>Polystomatidae</taxon>
        <taxon>Protopolystoma</taxon>
    </lineage>
</organism>
<evidence type="ECO:0000313" key="1">
    <source>
        <dbReference type="EMBL" id="VEL30539.1"/>
    </source>
</evidence>
<comment type="caution">
    <text evidence="1">The sequence shown here is derived from an EMBL/GenBank/DDBJ whole genome shotgun (WGS) entry which is preliminary data.</text>
</comment>
<sequence length="61" mass="7182">MRQKRDKARYGRQFLIVKAYNGSRLPCFSQGLCVCFSSPCDDEPRIRLYPGDLILVTRWRT</sequence>
<dbReference type="EMBL" id="CAAALY010113041">
    <property type="protein sequence ID" value="VEL30539.1"/>
    <property type="molecule type" value="Genomic_DNA"/>
</dbReference>
<reference evidence="1" key="1">
    <citation type="submission" date="2018-11" db="EMBL/GenBank/DDBJ databases">
        <authorList>
            <consortium name="Pathogen Informatics"/>
        </authorList>
    </citation>
    <scope>NUCLEOTIDE SEQUENCE</scope>
</reference>
<dbReference type="AlphaFoldDB" id="A0A448X8B2"/>
<name>A0A448X8B2_9PLAT</name>